<name>A0A6H9T4W8_9BURK</name>
<comment type="caution">
    <text evidence="1">The sequence shown here is derived from an EMBL/GenBank/DDBJ whole genome shotgun (WGS) entry which is preliminary data.</text>
</comment>
<dbReference type="OrthoDB" id="8617673at2"/>
<organism evidence="1 2">
    <name type="scientific">Burkholderia latens</name>
    <dbReference type="NCBI Taxonomy" id="488446"/>
    <lineage>
        <taxon>Bacteria</taxon>
        <taxon>Pseudomonadati</taxon>
        <taxon>Pseudomonadota</taxon>
        <taxon>Betaproteobacteria</taxon>
        <taxon>Burkholderiales</taxon>
        <taxon>Burkholderiaceae</taxon>
        <taxon>Burkholderia</taxon>
        <taxon>Burkholderia cepacia complex</taxon>
    </lineage>
</organism>
<dbReference type="AlphaFoldDB" id="A0A6H9T4W8"/>
<keyword evidence="2" id="KW-1185">Reference proteome</keyword>
<evidence type="ECO:0000313" key="2">
    <source>
        <dbReference type="Proteomes" id="UP000430232"/>
    </source>
</evidence>
<dbReference type="InterPro" id="IPR025361">
    <property type="entry name" value="DUF4265"/>
</dbReference>
<evidence type="ECO:0000313" key="1">
    <source>
        <dbReference type="EMBL" id="KAB0642792.1"/>
    </source>
</evidence>
<dbReference type="Proteomes" id="UP000430232">
    <property type="component" value="Unassembled WGS sequence"/>
</dbReference>
<accession>A0A6H9T4W8</accession>
<dbReference type="EMBL" id="VZOJ01000020">
    <property type="protein sequence ID" value="KAB0642792.1"/>
    <property type="molecule type" value="Genomic_DNA"/>
</dbReference>
<gene>
    <name evidence="1" type="ORF">F7R21_10170</name>
</gene>
<dbReference type="Pfam" id="PF14085">
    <property type="entry name" value="DUF4265"/>
    <property type="match status" value="1"/>
</dbReference>
<protein>
    <submittedName>
        <fullName evidence="1">DUF4265 domain-containing protein</fullName>
    </submittedName>
</protein>
<reference evidence="1 2" key="1">
    <citation type="submission" date="2019-09" db="EMBL/GenBank/DDBJ databases">
        <title>Draft genome sequences of 48 bacterial type strains from the CCUG.</title>
        <authorList>
            <person name="Tunovic T."/>
            <person name="Pineiro-Iglesias B."/>
            <person name="Unosson C."/>
            <person name="Inganas E."/>
            <person name="Ohlen M."/>
            <person name="Cardew S."/>
            <person name="Jensie-Markopoulos S."/>
            <person name="Salva-Serra F."/>
            <person name="Jaen-Luchoro D."/>
            <person name="Karlsson R."/>
            <person name="Svensson-Stadler L."/>
            <person name="Chun J."/>
            <person name="Moore E."/>
        </authorList>
    </citation>
    <scope>NUCLEOTIDE SEQUENCE [LARGE SCALE GENOMIC DNA]</scope>
    <source>
        <strain evidence="1 2">CCUG 54555</strain>
    </source>
</reference>
<proteinExistence type="predicted"/>
<sequence length="167" mass="18074">MRELRKIIFRLKKDEDGYPPMEYESLWGIFSDDLSCVVDNVPYYVCGVSKGDTVAVKDVDGELFATSVVARGGHSTLRVFAEDPDTKASIISDLNSLGAQCSVTRGLSLFAVDIPSDADFGKIDAMLASKSDGEYVAYEDACLQHGGVSADRALECESLASVPLRLH</sequence>